<sequence>MKGGVPMI</sequence>
<evidence type="ECO:0000313" key="1">
    <source>
        <dbReference type="EMBL" id="JAD32863.1"/>
    </source>
</evidence>
<protein>
    <submittedName>
        <fullName evidence="1">Uncharacterized protein</fullName>
    </submittedName>
</protein>
<proteinExistence type="predicted"/>
<dbReference type="EMBL" id="GBRH01265032">
    <property type="protein sequence ID" value="JAD32863.1"/>
    <property type="molecule type" value="Transcribed_RNA"/>
</dbReference>
<accession>A0A0A8Z595</accession>
<name>A0A0A8Z595_ARUDO</name>
<reference evidence="1" key="1">
    <citation type="submission" date="2014-09" db="EMBL/GenBank/DDBJ databases">
        <authorList>
            <person name="Magalhaes I.L.F."/>
            <person name="Oliveira U."/>
            <person name="Santos F.R."/>
            <person name="Vidigal T.H.D.A."/>
            <person name="Brescovit A.D."/>
            <person name="Santos A.J."/>
        </authorList>
    </citation>
    <scope>NUCLEOTIDE SEQUENCE</scope>
    <source>
        <tissue evidence="1">Shoot tissue taken approximately 20 cm above the soil surface</tissue>
    </source>
</reference>
<organism evidence="1">
    <name type="scientific">Arundo donax</name>
    <name type="common">Giant reed</name>
    <name type="synonym">Donax arundinaceus</name>
    <dbReference type="NCBI Taxonomy" id="35708"/>
    <lineage>
        <taxon>Eukaryota</taxon>
        <taxon>Viridiplantae</taxon>
        <taxon>Streptophyta</taxon>
        <taxon>Embryophyta</taxon>
        <taxon>Tracheophyta</taxon>
        <taxon>Spermatophyta</taxon>
        <taxon>Magnoliopsida</taxon>
        <taxon>Liliopsida</taxon>
        <taxon>Poales</taxon>
        <taxon>Poaceae</taxon>
        <taxon>PACMAD clade</taxon>
        <taxon>Arundinoideae</taxon>
        <taxon>Arundineae</taxon>
        <taxon>Arundo</taxon>
    </lineage>
</organism>
<reference evidence="1" key="2">
    <citation type="journal article" date="2015" name="Data Brief">
        <title>Shoot transcriptome of the giant reed, Arundo donax.</title>
        <authorList>
            <person name="Barrero R.A."/>
            <person name="Guerrero F.D."/>
            <person name="Moolhuijzen P."/>
            <person name="Goolsby J.A."/>
            <person name="Tidwell J."/>
            <person name="Bellgard S.E."/>
            <person name="Bellgard M.I."/>
        </authorList>
    </citation>
    <scope>NUCLEOTIDE SEQUENCE</scope>
    <source>
        <tissue evidence="1">Shoot tissue taken approximately 20 cm above the soil surface</tissue>
    </source>
</reference>